<sequence>MFIFYFIFIWFFQFSTGDILSEAPADQEHLLKGEQDWRTWAIDRLWEEREKIGHTPLIKYPVKGLPNVDLFIKNETSTPTRSLKHRFVWALALWSVVDGLVNQNTSTYDSTSGNTGASEAYMYNAIGIPYYAVVANDLEQAKIDNIEKNHGKIIKTDVSLRNTRAKEEAEKNKGFYVNQFGNAEKAEEFFESGDYKYESSNVFHEVLAQINDDKSVKRKDVDYFVHSAGTGGTISSVGRYVDRYNLPTKIVLADSEFSLFYDYVIHDRFTNESGQHLWKKPGVAGIGYGYDVEPVLYGETTSLIPSVIDEAVKIPDIATAAGLREFNARGLDGGPSSALNLLVSLHVALKKAKSPKKISIVTLLNDPADFYRNNYFNDTWIYEVFRERGGIDAMNCWRKEIASTLDNGTNFLVNGMRNCRPK</sequence>
<keyword evidence="1" id="KW-0732">Signal</keyword>
<feature type="domain" description="Tryptophan synthase beta chain-like PALP" evidence="2">
    <location>
        <begin position="51"/>
        <end position="364"/>
    </location>
</feature>
<dbReference type="WBParaSite" id="MBELARI_LOCUS5739">
    <property type="protein sequence ID" value="MBELARI_LOCUS5739"/>
    <property type="gene ID" value="MBELARI_LOCUS5739"/>
</dbReference>
<dbReference type="Pfam" id="PF00291">
    <property type="entry name" value="PALP"/>
    <property type="match status" value="1"/>
</dbReference>
<dbReference type="Proteomes" id="UP000887575">
    <property type="component" value="Unassembled WGS sequence"/>
</dbReference>
<proteinExistence type="predicted"/>
<evidence type="ECO:0000259" key="2">
    <source>
        <dbReference type="Pfam" id="PF00291"/>
    </source>
</evidence>
<dbReference type="SUPFAM" id="SSF53686">
    <property type="entry name" value="Tryptophan synthase beta subunit-like PLP-dependent enzymes"/>
    <property type="match status" value="1"/>
</dbReference>
<dbReference type="AlphaFoldDB" id="A0AAF3JA17"/>
<evidence type="ECO:0000313" key="4">
    <source>
        <dbReference type="WBParaSite" id="MBELARI_LOCUS5739"/>
    </source>
</evidence>
<evidence type="ECO:0000313" key="3">
    <source>
        <dbReference type="Proteomes" id="UP000887575"/>
    </source>
</evidence>
<feature type="signal peptide" evidence="1">
    <location>
        <begin position="1"/>
        <end position="17"/>
    </location>
</feature>
<keyword evidence="3" id="KW-1185">Reference proteome</keyword>
<dbReference type="GO" id="GO:0019344">
    <property type="term" value="P:cysteine biosynthetic process"/>
    <property type="evidence" value="ECO:0007669"/>
    <property type="project" value="UniProtKB-ARBA"/>
</dbReference>
<dbReference type="InterPro" id="IPR036052">
    <property type="entry name" value="TrpB-like_PALP_sf"/>
</dbReference>
<accession>A0AAF3JA17</accession>
<dbReference type="Gene3D" id="3.40.50.1100">
    <property type="match status" value="2"/>
</dbReference>
<reference evidence="4" key="1">
    <citation type="submission" date="2024-02" db="UniProtKB">
        <authorList>
            <consortium name="WormBaseParasite"/>
        </authorList>
    </citation>
    <scope>IDENTIFICATION</scope>
</reference>
<dbReference type="PANTHER" id="PTHR10314">
    <property type="entry name" value="CYSTATHIONINE BETA-SYNTHASE"/>
    <property type="match status" value="1"/>
</dbReference>
<name>A0AAF3JA17_9BILA</name>
<dbReference type="FunFam" id="3.40.50.1100:FF:000101">
    <property type="entry name" value="Putative pyridoxal-phosphate dependent protein F13B12.4"/>
    <property type="match status" value="1"/>
</dbReference>
<evidence type="ECO:0000256" key="1">
    <source>
        <dbReference type="SAM" id="SignalP"/>
    </source>
</evidence>
<organism evidence="3 4">
    <name type="scientific">Mesorhabditis belari</name>
    <dbReference type="NCBI Taxonomy" id="2138241"/>
    <lineage>
        <taxon>Eukaryota</taxon>
        <taxon>Metazoa</taxon>
        <taxon>Ecdysozoa</taxon>
        <taxon>Nematoda</taxon>
        <taxon>Chromadorea</taxon>
        <taxon>Rhabditida</taxon>
        <taxon>Rhabditina</taxon>
        <taxon>Rhabditomorpha</taxon>
        <taxon>Rhabditoidea</taxon>
        <taxon>Rhabditidae</taxon>
        <taxon>Mesorhabditinae</taxon>
        <taxon>Mesorhabditis</taxon>
    </lineage>
</organism>
<dbReference type="InterPro" id="IPR001926">
    <property type="entry name" value="TrpB-like_PALP"/>
</dbReference>
<protein>
    <submittedName>
        <fullName evidence="4">Tryptophan synthase beta chain-like PALP domain-containing protein</fullName>
    </submittedName>
</protein>
<feature type="chain" id="PRO_5042159713" evidence="1">
    <location>
        <begin position="18"/>
        <end position="422"/>
    </location>
</feature>
<dbReference type="InterPro" id="IPR050214">
    <property type="entry name" value="Cys_Synth/Cystath_Beta-Synth"/>
</dbReference>